<protein>
    <submittedName>
        <fullName evidence="1">Uncharacterized protein</fullName>
    </submittedName>
</protein>
<dbReference type="EMBL" id="GBXM01002459">
    <property type="protein sequence ID" value="JAI06119.1"/>
    <property type="molecule type" value="Transcribed_RNA"/>
</dbReference>
<name>A0A0E9XWN3_ANGAN</name>
<evidence type="ECO:0000313" key="1">
    <source>
        <dbReference type="EMBL" id="JAI06119.1"/>
    </source>
</evidence>
<accession>A0A0E9XWN3</accession>
<reference evidence="1" key="1">
    <citation type="submission" date="2014-11" db="EMBL/GenBank/DDBJ databases">
        <authorList>
            <person name="Amaro Gonzalez C."/>
        </authorList>
    </citation>
    <scope>NUCLEOTIDE SEQUENCE</scope>
</reference>
<reference evidence="1" key="2">
    <citation type="journal article" date="2015" name="Fish Shellfish Immunol.">
        <title>Early steps in the European eel (Anguilla anguilla)-Vibrio vulnificus interaction in the gills: Role of the RtxA13 toxin.</title>
        <authorList>
            <person name="Callol A."/>
            <person name="Pajuelo D."/>
            <person name="Ebbesson L."/>
            <person name="Teles M."/>
            <person name="MacKenzie S."/>
            <person name="Amaro C."/>
        </authorList>
    </citation>
    <scope>NUCLEOTIDE SEQUENCE</scope>
</reference>
<dbReference type="AlphaFoldDB" id="A0A0E9XWN3"/>
<organism evidence="1">
    <name type="scientific">Anguilla anguilla</name>
    <name type="common">European freshwater eel</name>
    <name type="synonym">Muraena anguilla</name>
    <dbReference type="NCBI Taxonomy" id="7936"/>
    <lineage>
        <taxon>Eukaryota</taxon>
        <taxon>Metazoa</taxon>
        <taxon>Chordata</taxon>
        <taxon>Craniata</taxon>
        <taxon>Vertebrata</taxon>
        <taxon>Euteleostomi</taxon>
        <taxon>Actinopterygii</taxon>
        <taxon>Neopterygii</taxon>
        <taxon>Teleostei</taxon>
        <taxon>Anguilliformes</taxon>
        <taxon>Anguillidae</taxon>
        <taxon>Anguilla</taxon>
    </lineage>
</organism>
<sequence>MRSSIGLTHLHFSCSAFSRRGSDVQQKS</sequence>
<proteinExistence type="predicted"/>